<feature type="domain" description="ABC transporter" evidence="9">
    <location>
        <begin position="418"/>
        <end position="683"/>
    </location>
</feature>
<dbReference type="InterPro" id="IPR003593">
    <property type="entry name" value="AAA+_ATPase"/>
</dbReference>
<dbReference type="InterPro" id="IPR026082">
    <property type="entry name" value="ABCA"/>
</dbReference>
<dbReference type="Pfam" id="PF12698">
    <property type="entry name" value="ABC2_membrane_3"/>
    <property type="match status" value="1"/>
</dbReference>
<keyword evidence="11" id="KW-1185">Reference proteome</keyword>
<sequence length="1565" mass="174799">MWKNWLIRKRHTVLMVAEIAVVLALFGALVALQNQLTMFSQASQGDPNAATTFPPVSTDEWVDRLRFVLMMQGRKVYFAPNSTKHFKEVLRSVRSLVNPAHAQLVMRRSEDEAMKDMRAAKLLGEPNEGLACVIFRQIDRRSVVYDLRFSDMHPYMPAILYEIGGSDNAQSEYHEMAMNMVIPLQHTVDAGIVKWAKSPSDMKSPRNSSSRIRRENPFLIPVKFQKFPIPKAAKKQPPDLSILLGLLLPLATLFCFMFLIPIMHLGIVKERESGVKELMKLMGLSSLMYWSSWYFSCLLVMIIPLLLMSFMVLTSFPIMGSMLNASDPTAAFFFFFVYTAAFISFTFLSTLAFDQVLKTIPLGLILAMASCMIPMLAFELWNPSSNKAGPNGSLALCLLPNVAMVFGYRIVHSLEARGKLLFLSRTGLQWKDFHRIADVKGKLSMSKVIAMLFFDAFLYFALTLYIDAVRPTKYGKSFWSKFRRASDKSSTIPEVTRTAAGQDSLPTDDPEQDITRPRRATASFEPEPTHLPKSVEILNLRKEYRGPFGKRIRLAVDNVSLNVFQGQITVLLGHNGAGKSTTMSIITGQKRKLSLAMALIGGSKIVVLDEPTSGMDPEARRHMWDYLLEEKDRRTIFLTTHFMEEADILGDRIAIMANGKIMCVGSPLFLKHKYASGLLLVILKQPQAPKDDIYDTIKTILPGAVMAPIRNPSELNFLLPLERRNTFPELLGIIESNKERLGIISFSISTASMEQVFLNVGEEAEMANPSTNISILSGTTSRGSDLINPGRDDEQAIEIAAETRKTYHHGKKLESDYTRAMIIKKFIYLRRQWPLFISQLLLPLLLCLTSLILDASLSDESGPTPEPATVSPDMYYPVQALVKRPPGAMFPNISSPRKKIGSDFESVLISAGGIVSPVPSEQTMEEAIEASAEKDLPKFRTEVIMAADFTTTALVGMFSAFAHHAASIVVNLMDNALSKVGGMMTTNLILWMENSTFVSGPQKTPGMSPEKPGNMSSKPLNKRSIFSAVSRLAYDLDDDVDKTDLDRVLEAASWPLRLIPSFSFCYGLQMWSEISYMNSRCESIPERWIKEVCDKPPVPQLAQLHACCPKCGTGDFPPCVEKISYFAWEHPSFAQELVSMIVVGAFYALLLFVGESSNKYKIFLSNKLRRSRAENDPEGKRFSSGESLDADVAAENARVFSIVEKSSFEENSLVAHNLTKVFSNSFMAVNNLSVAVKKGECFGLLGVNGAGKTTTFRMLTADEDKTSGKAFMNGFSLDSNRQEYLKQCGYCPQFDGLIDPMTSEETLRMYAQLRGIPKEDIQDEIDSLIRIFDLGKYRKKQSGTYSGGNKRKLSAAIAMVGKPSFIFLDEPTSGVDPVSRRKIWAAVSMATSREQSLMLTSHSMEECEALCDRLAIMVNGKFQCIGNPQYLKQRFCQGYSAQITLNAGIQQANPENTSELLALIKEHLPSMQIRDQHLGTIEFVILDPATTWKDIFATLEECHDKWPNLVDDYSIGETTLEQIFLSFARNQRPLTAKPKKPCVCNCCKSERKKSHGLDSSLPDNS</sequence>
<dbReference type="InterPro" id="IPR027417">
    <property type="entry name" value="P-loop_NTPase"/>
</dbReference>
<dbReference type="OrthoDB" id="10255969at2759"/>
<feature type="transmembrane region" description="Helical" evidence="8">
    <location>
        <begin position="448"/>
        <end position="466"/>
    </location>
</feature>
<dbReference type="Pfam" id="PF00005">
    <property type="entry name" value="ABC_tran"/>
    <property type="match status" value="2"/>
</dbReference>
<dbReference type="GO" id="GO:0016887">
    <property type="term" value="F:ATP hydrolysis activity"/>
    <property type="evidence" value="ECO:0007669"/>
    <property type="project" value="InterPro"/>
</dbReference>
<keyword evidence="4" id="KW-0067">ATP-binding</keyword>
<reference evidence="10" key="1">
    <citation type="submission" date="2020-11" db="EMBL/GenBank/DDBJ databases">
        <authorList>
            <person name="Tran Van P."/>
        </authorList>
    </citation>
    <scope>NUCLEOTIDE SEQUENCE</scope>
</reference>
<feature type="transmembrane region" description="Helical" evidence="8">
    <location>
        <begin position="330"/>
        <end position="353"/>
    </location>
</feature>
<dbReference type="InterPro" id="IPR013525">
    <property type="entry name" value="ABC2_TM"/>
</dbReference>
<dbReference type="Proteomes" id="UP000678499">
    <property type="component" value="Unassembled WGS sequence"/>
</dbReference>
<feature type="transmembrane region" description="Helical" evidence="8">
    <location>
        <begin position="12"/>
        <end position="32"/>
    </location>
</feature>
<evidence type="ECO:0000256" key="2">
    <source>
        <dbReference type="ARBA" id="ARBA00022692"/>
    </source>
</evidence>
<gene>
    <name evidence="10" type="ORF">NMOB1V02_LOCUS3057</name>
</gene>
<dbReference type="PANTHER" id="PTHR19229">
    <property type="entry name" value="ATP-BINDING CASSETTE TRANSPORTER SUBFAMILY A ABCA"/>
    <property type="match status" value="1"/>
</dbReference>
<evidence type="ECO:0000256" key="7">
    <source>
        <dbReference type="SAM" id="MobiDB-lite"/>
    </source>
</evidence>
<dbReference type="PANTHER" id="PTHR19229:SF250">
    <property type="entry name" value="ABC TRANSPORTER DOMAIN-CONTAINING PROTEIN-RELATED"/>
    <property type="match status" value="1"/>
</dbReference>
<dbReference type="CDD" id="cd03263">
    <property type="entry name" value="ABC_subfamily_A"/>
    <property type="match status" value="1"/>
</dbReference>
<dbReference type="Pfam" id="PF23321">
    <property type="entry name" value="R1_ABCA1"/>
    <property type="match status" value="1"/>
</dbReference>
<dbReference type="InterPro" id="IPR056264">
    <property type="entry name" value="R2_ABCA1-4-like"/>
</dbReference>
<feature type="transmembrane region" description="Helical" evidence="8">
    <location>
        <begin position="287"/>
        <end position="318"/>
    </location>
</feature>
<evidence type="ECO:0000256" key="4">
    <source>
        <dbReference type="ARBA" id="ARBA00022840"/>
    </source>
</evidence>
<dbReference type="SUPFAM" id="SSF52540">
    <property type="entry name" value="P-loop containing nucleoside triphosphate hydrolases"/>
    <property type="match status" value="2"/>
</dbReference>
<protein>
    <recommendedName>
        <fullName evidence="9">ABC transporter domain-containing protein</fullName>
    </recommendedName>
</protein>
<keyword evidence="6 8" id="KW-0472">Membrane</keyword>
<feature type="transmembrane region" description="Helical" evidence="8">
    <location>
        <begin position="393"/>
        <end position="411"/>
    </location>
</feature>
<dbReference type="GO" id="GO:0016020">
    <property type="term" value="C:membrane"/>
    <property type="evidence" value="ECO:0007669"/>
    <property type="project" value="UniProtKB-SubCell"/>
</dbReference>
<evidence type="ECO:0000313" key="10">
    <source>
        <dbReference type="EMBL" id="CAD7275258.1"/>
    </source>
</evidence>
<evidence type="ECO:0000313" key="11">
    <source>
        <dbReference type="Proteomes" id="UP000678499"/>
    </source>
</evidence>
<dbReference type="Gene3D" id="3.40.50.300">
    <property type="entry name" value="P-loop containing nucleotide triphosphate hydrolases"/>
    <property type="match status" value="3"/>
</dbReference>
<dbReference type="GO" id="GO:0005319">
    <property type="term" value="F:lipid transporter activity"/>
    <property type="evidence" value="ECO:0007669"/>
    <property type="project" value="TreeGrafter"/>
</dbReference>
<name>A0A7R9BJR1_9CRUS</name>
<dbReference type="EMBL" id="OA882420">
    <property type="protein sequence ID" value="CAD7275258.1"/>
    <property type="molecule type" value="Genomic_DNA"/>
</dbReference>
<comment type="subcellular location">
    <subcellularLocation>
        <location evidence="1">Membrane</location>
        <topology evidence="1">Multi-pass membrane protein</topology>
    </subcellularLocation>
</comment>
<feature type="transmembrane region" description="Helical" evidence="8">
    <location>
        <begin position="359"/>
        <end position="381"/>
    </location>
</feature>
<evidence type="ECO:0000256" key="3">
    <source>
        <dbReference type="ARBA" id="ARBA00022741"/>
    </source>
</evidence>
<feature type="region of interest" description="Disordered" evidence="7">
    <location>
        <begin position="492"/>
        <end position="526"/>
    </location>
</feature>
<evidence type="ECO:0000256" key="8">
    <source>
        <dbReference type="SAM" id="Phobius"/>
    </source>
</evidence>
<dbReference type="SMART" id="SM00382">
    <property type="entry name" value="AAA"/>
    <property type="match status" value="2"/>
</dbReference>
<dbReference type="GO" id="GO:0140359">
    <property type="term" value="F:ABC-type transporter activity"/>
    <property type="evidence" value="ECO:0007669"/>
    <property type="project" value="InterPro"/>
</dbReference>
<feature type="transmembrane region" description="Helical" evidence="8">
    <location>
        <begin position="240"/>
        <end position="267"/>
    </location>
</feature>
<dbReference type="InterPro" id="IPR003439">
    <property type="entry name" value="ABC_transporter-like_ATP-bd"/>
</dbReference>
<evidence type="ECO:0000256" key="5">
    <source>
        <dbReference type="ARBA" id="ARBA00022989"/>
    </source>
</evidence>
<feature type="compositionally biased region" description="Polar residues" evidence="7">
    <location>
        <begin position="492"/>
        <end position="505"/>
    </location>
</feature>
<keyword evidence="5 8" id="KW-1133">Transmembrane helix</keyword>
<dbReference type="FunFam" id="3.40.50.300:FF:000327">
    <property type="entry name" value="ATP-binding cassette sub-family A member 3"/>
    <property type="match status" value="1"/>
</dbReference>
<keyword evidence="2 8" id="KW-0812">Transmembrane</keyword>
<proteinExistence type="predicted"/>
<organism evidence="10">
    <name type="scientific">Notodromas monacha</name>
    <dbReference type="NCBI Taxonomy" id="399045"/>
    <lineage>
        <taxon>Eukaryota</taxon>
        <taxon>Metazoa</taxon>
        <taxon>Ecdysozoa</taxon>
        <taxon>Arthropoda</taxon>
        <taxon>Crustacea</taxon>
        <taxon>Oligostraca</taxon>
        <taxon>Ostracoda</taxon>
        <taxon>Podocopa</taxon>
        <taxon>Podocopida</taxon>
        <taxon>Cypridocopina</taxon>
        <taxon>Cypridoidea</taxon>
        <taxon>Cyprididae</taxon>
        <taxon>Notodromas</taxon>
    </lineage>
</organism>
<evidence type="ECO:0000256" key="1">
    <source>
        <dbReference type="ARBA" id="ARBA00004141"/>
    </source>
</evidence>
<dbReference type="EMBL" id="CAJPEX010000383">
    <property type="protein sequence ID" value="CAG0915410.1"/>
    <property type="molecule type" value="Genomic_DNA"/>
</dbReference>
<evidence type="ECO:0000256" key="6">
    <source>
        <dbReference type="ARBA" id="ARBA00023136"/>
    </source>
</evidence>
<keyword evidence="3" id="KW-0547">Nucleotide-binding</keyword>
<evidence type="ECO:0000259" key="9">
    <source>
        <dbReference type="PROSITE" id="PS50893"/>
    </source>
</evidence>
<dbReference type="PROSITE" id="PS50893">
    <property type="entry name" value="ABC_TRANSPORTER_2"/>
    <property type="match status" value="2"/>
</dbReference>
<dbReference type="GO" id="GO:0005524">
    <property type="term" value="F:ATP binding"/>
    <property type="evidence" value="ECO:0007669"/>
    <property type="project" value="UniProtKB-KW"/>
</dbReference>
<accession>A0A7R9BJR1</accession>
<feature type="domain" description="ABC transporter" evidence="9">
    <location>
        <begin position="1213"/>
        <end position="1444"/>
    </location>
</feature>